<proteinExistence type="predicted"/>
<reference evidence="1" key="1">
    <citation type="journal article" date="2023" name="Mol. Biol. Evol.">
        <title>Third-Generation Sequencing Reveals the Adaptive Role of the Epigenome in Three Deep-Sea Polychaetes.</title>
        <authorList>
            <person name="Perez M."/>
            <person name="Aroh O."/>
            <person name="Sun Y."/>
            <person name="Lan Y."/>
            <person name="Juniper S.K."/>
            <person name="Young C.R."/>
            <person name="Angers B."/>
            <person name="Qian P.Y."/>
        </authorList>
    </citation>
    <scope>NUCLEOTIDE SEQUENCE</scope>
    <source>
        <strain evidence="1">P08H-3</strain>
    </source>
</reference>
<evidence type="ECO:0000313" key="2">
    <source>
        <dbReference type="Proteomes" id="UP001208570"/>
    </source>
</evidence>
<sequence length="33" mass="3745">MKTWPEANKDDLPDPYPLHIETVSLSDVILIHG</sequence>
<evidence type="ECO:0000313" key="1">
    <source>
        <dbReference type="EMBL" id="KAK2159757.1"/>
    </source>
</evidence>
<gene>
    <name evidence="1" type="ORF">LSH36_147g09002</name>
</gene>
<protein>
    <submittedName>
        <fullName evidence="1">Uncharacterized protein</fullName>
    </submittedName>
</protein>
<keyword evidence="2" id="KW-1185">Reference proteome</keyword>
<dbReference type="EMBL" id="JAODUP010000147">
    <property type="protein sequence ID" value="KAK2159757.1"/>
    <property type="molecule type" value="Genomic_DNA"/>
</dbReference>
<dbReference type="AlphaFoldDB" id="A0AAD9N798"/>
<comment type="caution">
    <text evidence="1">The sequence shown here is derived from an EMBL/GenBank/DDBJ whole genome shotgun (WGS) entry which is preliminary data.</text>
</comment>
<name>A0AAD9N798_9ANNE</name>
<accession>A0AAD9N798</accession>
<organism evidence="1 2">
    <name type="scientific">Paralvinella palmiformis</name>
    <dbReference type="NCBI Taxonomy" id="53620"/>
    <lineage>
        <taxon>Eukaryota</taxon>
        <taxon>Metazoa</taxon>
        <taxon>Spiralia</taxon>
        <taxon>Lophotrochozoa</taxon>
        <taxon>Annelida</taxon>
        <taxon>Polychaeta</taxon>
        <taxon>Sedentaria</taxon>
        <taxon>Canalipalpata</taxon>
        <taxon>Terebellida</taxon>
        <taxon>Terebelliformia</taxon>
        <taxon>Alvinellidae</taxon>
        <taxon>Paralvinella</taxon>
    </lineage>
</organism>
<dbReference type="Proteomes" id="UP001208570">
    <property type="component" value="Unassembled WGS sequence"/>
</dbReference>